<gene>
    <name evidence="1" type="ORF">K488DRAFT_74761</name>
</gene>
<dbReference type="Proteomes" id="UP000814128">
    <property type="component" value="Unassembled WGS sequence"/>
</dbReference>
<evidence type="ECO:0000313" key="1">
    <source>
        <dbReference type="EMBL" id="KAI0027164.1"/>
    </source>
</evidence>
<accession>A0ACB8Q6A0</accession>
<reference evidence="1" key="2">
    <citation type="journal article" date="2022" name="New Phytol.">
        <title>Evolutionary transition to the ectomycorrhizal habit in the genomes of a hyperdiverse lineage of mushroom-forming fungi.</title>
        <authorList>
            <person name="Looney B."/>
            <person name="Miyauchi S."/>
            <person name="Morin E."/>
            <person name="Drula E."/>
            <person name="Courty P.E."/>
            <person name="Kohler A."/>
            <person name="Kuo A."/>
            <person name="LaButti K."/>
            <person name="Pangilinan J."/>
            <person name="Lipzen A."/>
            <person name="Riley R."/>
            <person name="Andreopoulos W."/>
            <person name="He G."/>
            <person name="Johnson J."/>
            <person name="Nolan M."/>
            <person name="Tritt A."/>
            <person name="Barry K.W."/>
            <person name="Grigoriev I.V."/>
            <person name="Nagy L.G."/>
            <person name="Hibbett D."/>
            <person name="Henrissat B."/>
            <person name="Matheny P.B."/>
            <person name="Labbe J."/>
            <person name="Martin F.M."/>
        </authorList>
    </citation>
    <scope>NUCLEOTIDE SEQUENCE</scope>
    <source>
        <strain evidence="1">EC-137</strain>
    </source>
</reference>
<name>A0ACB8Q6A0_9AGAM</name>
<reference evidence="1" key="1">
    <citation type="submission" date="2021-02" db="EMBL/GenBank/DDBJ databases">
        <authorList>
            <consortium name="DOE Joint Genome Institute"/>
            <person name="Ahrendt S."/>
            <person name="Looney B.P."/>
            <person name="Miyauchi S."/>
            <person name="Morin E."/>
            <person name="Drula E."/>
            <person name="Courty P.E."/>
            <person name="Chicoki N."/>
            <person name="Fauchery L."/>
            <person name="Kohler A."/>
            <person name="Kuo A."/>
            <person name="Labutti K."/>
            <person name="Pangilinan J."/>
            <person name="Lipzen A."/>
            <person name="Riley R."/>
            <person name="Andreopoulos W."/>
            <person name="He G."/>
            <person name="Johnson J."/>
            <person name="Barry K.W."/>
            <person name="Grigoriev I.V."/>
            <person name="Nagy L."/>
            <person name="Hibbett D."/>
            <person name="Henrissat B."/>
            <person name="Matheny P.B."/>
            <person name="Labbe J."/>
            <person name="Martin F."/>
        </authorList>
    </citation>
    <scope>NUCLEOTIDE SEQUENCE</scope>
    <source>
        <strain evidence="1">EC-137</strain>
    </source>
</reference>
<sequence length="844" mass="95350">MQSTKKRMINLAAATDSAGAGEKEHYGAVVRGQNVYVRPSAHKPSLTNSWLPDTACVDSAKDSVLVKDGNAVKDGELVKDTGVAKDGVMAKEGMVTKDSMAAKDKVVVPKVAVNTPDKSTVLSKMSSPALTKALSKDINDQMQRKHILQRMRRVQLPSFKWMEPLAFRAPVYSLGGTKLLREEHPVAWSWQFLCLVSSQLLANISGASPLARSLRLSSLRCAITSMPELREIKASAMQIHAFFEAHWDRFWVVRNLWADATVEDTKTFPAESRFLLGLPDILQPNCLFRRGGGSGGEVRPCKETKAKPGARQAALDASKALAKAVPNKPITGSPFYPPMLSSVLKYRAEQDKYLRAAAEEEDHYSPQSSRTGQFCHDSFPWTKGRCDPSLPSFQLQNLVQYLTHTSVNIYPRSMWEKEIIVMDKTVCPVYWAFRKQDLPLWHDLHYVHDFYRAQDLVAKWLQYLDVNRTALSHPKLAIEVIRESQRTFPGVDVYTVQKLFFMADKQRVKLAQIKIFMRERVYLISFMSDRLDDFIENCEKFDVYNPGFTPDITQAGHLGTLIFGSAKFDTLLITTMTMGTSTRDLLLTQSAPLARYFQNCMGVRPSTRLDLDKYITLETGSRTKWQTPFVYRYKKGSGAPTSKTIWALSPPPPQPEIPRWWYPRPDEILNVKQHSLQHVVWNIRHVGYGPLEYCGNAYTIPCGGNGRIHSSANINSLLAAHRAPSQIVPRSIISWHIFGLERKVKKPAENLHLTALIKAELGKRKRLISNMDRIWTMAEQSVQPGRDSEIVPPMKKRKHADKKMVEKAQRVSYKEHKGQIGGIRAPVHPSEYRCYSVRLATLSA</sequence>
<dbReference type="EMBL" id="MU273980">
    <property type="protein sequence ID" value="KAI0027164.1"/>
    <property type="molecule type" value="Genomic_DNA"/>
</dbReference>
<comment type="caution">
    <text evidence="1">The sequence shown here is derived from an EMBL/GenBank/DDBJ whole genome shotgun (WGS) entry which is preliminary data.</text>
</comment>
<keyword evidence="2" id="KW-1185">Reference proteome</keyword>
<organism evidence="1 2">
    <name type="scientific">Vararia minispora EC-137</name>
    <dbReference type="NCBI Taxonomy" id="1314806"/>
    <lineage>
        <taxon>Eukaryota</taxon>
        <taxon>Fungi</taxon>
        <taxon>Dikarya</taxon>
        <taxon>Basidiomycota</taxon>
        <taxon>Agaricomycotina</taxon>
        <taxon>Agaricomycetes</taxon>
        <taxon>Russulales</taxon>
        <taxon>Lachnocladiaceae</taxon>
        <taxon>Vararia</taxon>
    </lineage>
</organism>
<evidence type="ECO:0000313" key="2">
    <source>
        <dbReference type="Proteomes" id="UP000814128"/>
    </source>
</evidence>
<protein>
    <submittedName>
        <fullName evidence="1">Uncharacterized protein</fullName>
    </submittedName>
</protein>
<proteinExistence type="predicted"/>